<dbReference type="RefSeq" id="WP_106260666.1">
    <property type="nucleotide sequence ID" value="NZ_CAWNSW010000147.1"/>
</dbReference>
<evidence type="ECO:0000256" key="7">
    <source>
        <dbReference type="ARBA" id="ARBA00023315"/>
    </source>
</evidence>
<dbReference type="InterPro" id="IPR045378">
    <property type="entry name" value="LNT_N"/>
</dbReference>
<feature type="transmembrane region" description="Helical" evidence="8">
    <location>
        <begin position="169"/>
        <end position="190"/>
    </location>
</feature>
<dbReference type="Pfam" id="PF00795">
    <property type="entry name" value="CN_hydrolase"/>
    <property type="match status" value="1"/>
</dbReference>
<dbReference type="EC" id="2.3.1.269" evidence="8"/>
<keyword evidence="10" id="KW-0449">Lipoprotein</keyword>
<dbReference type="NCBIfam" id="TIGR00546">
    <property type="entry name" value="lnt"/>
    <property type="match status" value="1"/>
</dbReference>
<evidence type="ECO:0000256" key="5">
    <source>
        <dbReference type="ARBA" id="ARBA00022989"/>
    </source>
</evidence>
<dbReference type="PANTHER" id="PTHR38686:SF1">
    <property type="entry name" value="APOLIPOPROTEIN N-ACYLTRANSFERASE"/>
    <property type="match status" value="1"/>
</dbReference>
<feature type="transmembrane region" description="Helical" evidence="8">
    <location>
        <begin position="276"/>
        <end position="298"/>
    </location>
</feature>
<keyword evidence="6 8" id="KW-0472">Membrane</keyword>
<reference evidence="10 11" key="2">
    <citation type="submission" date="2018-03" db="EMBL/GenBank/DDBJ databases">
        <title>The ancient ancestry and fast evolution of plastids.</title>
        <authorList>
            <person name="Moore K.R."/>
            <person name="Magnabosco C."/>
            <person name="Momper L."/>
            <person name="Gold D.A."/>
            <person name="Bosak T."/>
            <person name="Fournier G.P."/>
        </authorList>
    </citation>
    <scope>NUCLEOTIDE SEQUENCE [LARGE SCALE GENOMIC DNA]</scope>
    <source>
        <strain evidence="10 11">ULC18</strain>
    </source>
</reference>
<comment type="similarity">
    <text evidence="8">Belongs to the CN hydrolase family. Apolipoprotein N-acyltransferase subfamily.</text>
</comment>
<organism evidence="10 11">
    <name type="scientific">Stenomitos frigidus ULC18</name>
    <dbReference type="NCBI Taxonomy" id="2107698"/>
    <lineage>
        <taxon>Bacteria</taxon>
        <taxon>Bacillati</taxon>
        <taxon>Cyanobacteriota</taxon>
        <taxon>Cyanophyceae</taxon>
        <taxon>Leptolyngbyales</taxon>
        <taxon>Leptolyngbyaceae</taxon>
        <taxon>Stenomitos</taxon>
    </lineage>
</organism>
<comment type="pathway">
    <text evidence="8">Protein modification; lipoprotein biosynthesis (N-acyl transfer).</text>
</comment>
<dbReference type="Pfam" id="PF20154">
    <property type="entry name" value="LNT_N"/>
    <property type="match status" value="1"/>
</dbReference>
<dbReference type="InterPro" id="IPR036526">
    <property type="entry name" value="C-N_Hydrolase_sf"/>
</dbReference>
<dbReference type="Proteomes" id="UP000239576">
    <property type="component" value="Unassembled WGS sequence"/>
</dbReference>
<dbReference type="GO" id="GO:0016410">
    <property type="term" value="F:N-acyltransferase activity"/>
    <property type="evidence" value="ECO:0007669"/>
    <property type="project" value="UniProtKB-UniRule"/>
</dbReference>
<evidence type="ECO:0000256" key="3">
    <source>
        <dbReference type="ARBA" id="ARBA00022679"/>
    </source>
</evidence>
<feature type="transmembrane region" description="Helical" evidence="8">
    <location>
        <begin position="210"/>
        <end position="232"/>
    </location>
</feature>
<dbReference type="Gene3D" id="3.60.110.10">
    <property type="entry name" value="Carbon-nitrogen hydrolase"/>
    <property type="match status" value="1"/>
</dbReference>
<evidence type="ECO:0000313" key="10">
    <source>
        <dbReference type="EMBL" id="PSB23860.1"/>
    </source>
</evidence>
<comment type="function">
    <text evidence="8">Catalyzes the phospholipid dependent N-acylation of the N-terminal cysteine of apolipoprotein, the last step in lipoprotein maturation.</text>
</comment>
<feature type="transmembrane region" description="Helical" evidence="8">
    <location>
        <begin position="564"/>
        <end position="582"/>
    </location>
</feature>
<keyword evidence="3 8" id="KW-0808">Transferase</keyword>
<feature type="domain" description="CN hydrolase" evidence="9">
    <location>
        <begin position="310"/>
        <end position="559"/>
    </location>
</feature>
<keyword evidence="2 8" id="KW-1003">Cell membrane</keyword>
<sequence length="587" mass="63997">MWHPLRGDRPASFRSNLLPLTIAVGSGLLMGLAPAPLNLFPLAWVALAPLWVLITERSIKGKWMTPVLLALAWGIGYHGLALSWITGLHPLTWLGVPWLASIAIVLFCWGFITLWGAALVIVWAWLLQQLEGFSNEGQAIEHKPPFCLLHPLALDLHRFPLPFASLRRVLVGTALWCGLEWFWSLGPLGWTSLAYTQSPGNLALLHLGQLSGTSGVTAAIVAVNGLLAEVWMSYQLSAVSRQPLTTQTSKLSSTTQNSKLSSVAAPSTTQNSKLKAVTLLSFAAILLIAVHLLGYALYARSLSSTNGAALKVGIIQGNVPTRIKLGSEGIQKATKGYTNGYETLVAEGVDAVLTPEGALPFLWNESNRLRSPLYQAVLERGTLLWLGTFTAQNGGIARSLVAIASDGTTASRYDKIKLVPLGEYIPFQNLLGGMISILSPITENGQPGAFRQQFETPFGRAIASICYDSAFPEVFRSQAAAGGQFILTASNLDPYSEVLMAQHQAQDIMRAIETDRWAVRATNTGYSGFVTPHGHVEWRSQPHTYQTHVATIFRRQTQTLYVRWGDWLTPLLVSLGAIMVLFSRQRV</sequence>
<dbReference type="PANTHER" id="PTHR38686">
    <property type="entry name" value="APOLIPOPROTEIN N-ACYLTRANSFERASE"/>
    <property type="match status" value="1"/>
</dbReference>
<feature type="transmembrane region" description="Helical" evidence="8">
    <location>
        <begin position="67"/>
        <end position="86"/>
    </location>
</feature>
<dbReference type="PROSITE" id="PS50263">
    <property type="entry name" value="CN_HYDROLASE"/>
    <property type="match status" value="1"/>
</dbReference>
<dbReference type="GO" id="GO:0042158">
    <property type="term" value="P:lipoprotein biosynthetic process"/>
    <property type="evidence" value="ECO:0007669"/>
    <property type="project" value="UniProtKB-UniRule"/>
</dbReference>
<feature type="transmembrane region" description="Helical" evidence="8">
    <location>
        <begin position="39"/>
        <end position="55"/>
    </location>
</feature>
<dbReference type="HAMAP" id="MF_01148">
    <property type="entry name" value="Lnt"/>
    <property type="match status" value="1"/>
</dbReference>
<evidence type="ECO:0000256" key="4">
    <source>
        <dbReference type="ARBA" id="ARBA00022692"/>
    </source>
</evidence>
<evidence type="ECO:0000313" key="11">
    <source>
        <dbReference type="Proteomes" id="UP000239576"/>
    </source>
</evidence>
<evidence type="ECO:0000256" key="2">
    <source>
        <dbReference type="ARBA" id="ARBA00022475"/>
    </source>
</evidence>
<keyword evidence="11" id="KW-1185">Reference proteome</keyword>
<comment type="subcellular location">
    <subcellularLocation>
        <location evidence="1 8">Cell membrane</location>
        <topology evidence="1 8">Multi-pass membrane protein</topology>
    </subcellularLocation>
</comment>
<gene>
    <name evidence="8" type="primary">lnt</name>
    <name evidence="10" type="ORF">C7B82_29195</name>
</gene>
<keyword evidence="4 8" id="KW-0812">Transmembrane</keyword>
<dbReference type="GO" id="GO:0005886">
    <property type="term" value="C:plasma membrane"/>
    <property type="evidence" value="ECO:0007669"/>
    <property type="project" value="UniProtKB-SubCell"/>
</dbReference>
<evidence type="ECO:0000259" key="9">
    <source>
        <dbReference type="PROSITE" id="PS50263"/>
    </source>
</evidence>
<protein>
    <recommendedName>
        <fullName evidence="8">Apolipoprotein N-acyltransferase</fullName>
        <shortName evidence="8">ALP N-acyltransferase</shortName>
        <ecNumber evidence="8">2.3.1.269</ecNumber>
    </recommendedName>
</protein>
<keyword evidence="5 8" id="KW-1133">Transmembrane helix</keyword>
<dbReference type="InterPro" id="IPR003010">
    <property type="entry name" value="C-N_Hydrolase"/>
</dbReference>
<evidence type="ECO:0000256" key="6">
    <source>
        <dbReference type="ARBA" id="ARBA00023136"/>
    </source>
</evidence>
<dbReference type="CDD" id="cd07571">
    <property type="entry name" value="ALP_N-acyl_transferase"/>
    <property type="match status" value="1"/>
</dbReference>
<accession>A0A2T1DTQ1</accession>
<dbReference type="EMBL" id="PVWK01000158">
    <property type="protein sequence ID" value="PSB23860.1"/>
    <property type="molecule type" value="Genomic_DNA"/>
</dbReference>
<evidence type="ECO:0000256" key="8">
    <source>
        <dbReference type="HAMAP-Rule" id="MF_01148"/>
    </source>
</evidence>
<evidence type="ECO:0000256" key="1">
    <source>
        <dbReference type="ARBA" id="ARBA00004651"/>
    </source>
</evidence>
<reference evidence="11" key="1">
    <citation type="submission" date="2018-02" db="EMBL/GenBank/DDBJ databases">
        <authorList>
            <person name="Moore K."/>
            <person name="Momper L."/>
        </authorList>
    </citation>
    <scope>NUCLEOTIDE SEQUENCE [LARGE SCALE GENOMIC DNA]</scope>
    <source>
        <strain evidence="11">ULC18</strain>
    </source>
</reference>
<dbReference type="InterPro" id="IPR004563">
    <property type="entry name" value="Apolipo_AcylTrfase"/>
</dbReference>
<comment type="catalytic activity">
    <reaction evidence="8">
        <text>N-terminal S-1,2-diacyl-sn-glyceryl-L-cysteinyl-[lipoprotein] + a glycerophospholipid = N-acyl-S-1,2-diacyl-sn-glyceryl-L-cysteinyl-[lipoprotein] + a 2-acyl-sn-glycero-3-phospholipid + H(+)</text>
        <dbReference type="Rhea" id="RHEA:48228"/>
        <dbReference type="Rhea" id="RHEA-COMP:14681"/>
        <dbReference type="Rhea" id="RHEA-COMP:14684"/>
        <dbReference type="ChEBI" id="CHEBI:15378"/>
        <dbReference type="ChEBI" id="CHEBI:136912"/>
        <dbReference type="ChEBI" id="CHEBI:140656"/>
        <dbReference type="ChEBI" id="CHEBI:140657"/>
        <dbReference type="ChEBI" id="CHEBI:140660"/>
        <dbReference type="EC" id="2.3.1.269"/>
    </reaction>
</comment>
<dbReference type="UniPathway" id="UPA00666"/>
<proteinExistence type="inferred from homology"/>
<comment type="caution">
    <text evidence="10">The sequence shown here is derived from an EMBL/GenBank/DDBJ whole genome shotgun (WGS) entry which is preliminary data.</text>
</comment>
<dbReference type="SUPFAM" id="SSF56317">
    <property type="entry name" value="Carbon-nitrogen hydrolase"/>
    <property type="match status" value="1"/>
</dbReference>
<name>A0A2T1DTQ1_9CYAN</name>
<dbReference type="OrthoDB" id="9804277at2"/>
<feature type="transmembrane region" description="Helical" evidence="8">
    <location>
        <begin position="98"/>
        <end position="126"/>
    </location>
</feature>
<dbReference type="AlphaFoldDB" id="A0A2T1DTQ1"/>
<keyword evidence="7 8" id="KW-0012">Acyltransferase</keyword>